<comment type="caution">
    <text evidence="1">The sequence shown here is derived from an EMBL/GenBank/DDBJ whole genome shotgun (WGS) entry which is preliminary data.</text>
</comment>
<protein>
    <recommendedName>
        <fullName evidence="3">Myb/SANT-like domain-containing protein</fullName>
    </recommendedName>
</protein>
<accession>A0A8J5R6H0</accession>
<proteinExistence type="predicted"/>
<dbReference type="AlphaFoldDB" id="A0A8J5R6H0"/>
<evidence type="ECO:0000313" key="1">
    <source>
        <dbReference type="EMBL" id="KAG8043152.1"/>
    </source>
</evidence>
<sequence>MSRVLLLTLKDRTILQAAGEVGDTGGRCAPVVAADDLLGETHAPVLHSSSTLRNAYLRIYGAVDDSSLGWRRRKQKREGMQWQPGVASLLCRRPCPWPPAQRDGPWQRRRFGMVWGSVDQAAKKVNREKPRRGSSPAIFIGSGEKRHLEQAASYCEEGGAGAPHKTHLHADARAARHRSLGAGLPPRLSLVNTYSKKDMEKGKKSGSGRGYISWNDDMDKALLDTFVEYYNKGDRCQNGWKSHVYTAAIKNVREKCNVEITKDNIMCSFKNLFQFE</sequence>
<keyword evidence="2" id="KW-1185">Reference proteome</keyword>
<name>A0A8J5R6H0_ZIZPA</name>
<reference evidence="1" key="2">
    <citation type="submission" date="2021-02" db="EMBL/GenBank/DDBJ databases">
        <authorList>
            <person name="Kimball J.A."/>
            <person name="Haas M.W."/>
            <person name="Macchietto M."/>
            <person name="Kono T."/>
            <person name="Duquette J."/>
            <person name="Shao M."/>
        </authorList>
    </citation>
    <scope>NUCLEOTIDE SEQUENCE</scope>
    <source>
        <tissue evidence="1">Fresh leaf tissue</tissue>
    </source>
</reference>
<evidence type="ECO:0008006" key="3">
    <source>
        <dbReference type="Google" id="ProtNLM"/>
    </source>
</evidence>
<dbReference type="Proteomes" id="UP000729402">
    <property type="component" value="Unassembled WGS sequence"/>
</dbReference>
<organism evidence="1 2">
    <name type="scientific">Zizania palustris</name>
    <name type="common">Northern wild rice</name>
    <dbReference type="NCBI Taxonomy" id="103762"/>
    <lineage>
        <taxon>Eukaryota</taxon>
        <taxon>Viridiplantae</taxon>
        <taxon>Streptophyta</taxon>
        <taxon>Embryophyta</taxon>
        <taxon>Tracheophyta</taxon>
        <taxon>Spermatophyta</taxon>
        <taxon>Magnoliopsida</taxon>
        <taxon>Liliopsida</taxon>
        <taxon>Poales</taxon>
        <taxon>Poaceae</taxon>
        <taxon>BOP clade</taxon>
        <taxon>Oryzoideae</taxon>
        <taxon>Oryzeae</taxon>
        <taxon>Zizaniinae</taxon>
        <taxon>Zizania</taxon>
    </lineage>
</organism>
<reference evidence="1" key="1">
    <citation type="journal article" date="2021" name="bioRxiv">
        <title>Whole Genome Assembly and Annotation of Northern Wild Rice, Zizania palustris L., Supports a Whole Genome Duplication in the Zizania Genus.</title>
        <authorList>
            <person name="Haas M."/>
            <person name="Kono T."/>
            <person name="Macchietto M."/>
            <person name="Millas R."/>
            <person name="McGilp L."/>
            <person name="Shao M."/>
            <person name="Duquette J."/>
            <person name="Hirsch C.N."/>
            <person name="Kimball J."/>
        </authorList>
    </citation>
    <scope>NUCLEOTIDE SEQUENCE</scope>
    <source>
        <tissue evidence="1">Fresh leaf tissue</tissue>
    </source>
</reference>
<gene>
    <name evidence="1" type="ORF">GUJ93_ZPchr0585g33755</name>
</gene>
<dbReference type="EMBL" id="JAAALK010001158">
    <property type="protein sequence ID" value="KAG8043152.1"/>
    <property type="molecule type" value="Genomic_DNA"/>
</dbReference>
<evidence type="ECO:0000313" key="2">
    <source>
        <dbReference type="Proteomes" id="UP000729402"/>
    </source>
</evidence>